<reference evidence="1" key="1">
    <citation type="submission" date="2014-11" db="EMBL/GenBank/DDBJ databases">
        <authorList>
            <person name="Amaro Gonzalez C."/>
        </authorList>
    </citation>
    <scope>NUCLEOTIDE SEQUENCE</scope>
</reference>
<protein>
    <submittedName>
        <fullName evidence="1">Uncharacterized protein</fullName>
    </submittedName>
</protein>
<dbReference type="AlphaFoldDB" id="A0A0E9PB78"/>
<name>A0A0E9PB78_ANGAN</name>
<sequence>MPQTSLEYRNKGIWLSLRFFTRLPWMWMRLEQQRPRQQEWK</sequence>
<proteinExistence type="predicted"/>
<organism evidence="1">
    <name type="scientific">Anguilla anguilla</name>
    <name type="common">European freshwater eel</name>
    <name type="synonym">Muraena anguilla</name>
    <dbReference type="NCBI Taxonomy" id="7936"/>
    <lineage>
        <taxon>Eukaryota</taxon>
        <taxon>Metazoa</taxon>
        <taxon>Chordata</taxon>
        <taxon>Craniata</taxon>
        <taxon>Vertebrata</taxon>
        <taxon>Euteleostomi</taxon>
        <taxon>Actinopterygii</taxon>
        <taxon>Neopterygii</taxon>
        <taxon>Teleostei</taxon>
        <taxon>Anguilliformes</taxon>
        <taxon>Anguillidae</taxon>
        <taxon>Anguilla</taxon>
    </lineage>
</organism>
<dbReference type="EMBL" id="GBXM01106656">
    <property type="protein sequence ID" value="JAH01921.1"/>
    <property type="molecule type" value="Transcribed_RNA"/>
</dbReference>
<reference evidence="1" key="2">
    <citation type="journal article" date="2015" name="Fish Shellfish Immunol.">
        <title>Early steps in the European eel (Anguilla anguilla)-Vibrio vulnificus interaction in the gills: Role of the RtxA13 toxin.</title>
        <authorList>
            <person name="Callol A."/>
            <person name="Pajuelo D."/>
            <person name="Ebbesson L."/>
            <person name="Teles M."/>
            <person name="MacKenzie S."/>
            <person name="Amaro C."/>
        </authorList>
    </citation>
    <scope>NUCLEOTIDE SEQUENCE</scope>
</reference>
<accession>A0A0E9PB78</accession>
<evidence type="ECO:0000313" key="1">
    <source>
        <dbReference type="EMBL" id="JAH01921.1"/>
    </source>
</evidence>